<dbReference type="SUPFAM" id="SSF48113">
    <property type="entry name" value="Heme-dependent peroxidases"/>
    <property type="match status" value="1"/>
</dbReference>
<dbReference type="InterPro" id="IPR010255">
    <property type="entry name" value="Haem_peroxidase_sf"/>
</dbReference>
<organism evidence="10 11">
    <name type="scientific">Denticeps clupeoides</name>
    <name type="common">denticle herring</name>
    <dbReference type="NCBI Taxonomy" id="299321"/>
    <lineage>
        <taxon>Eukaryota</taxon>
        <taxon>Metazoa</taxon>
        <taxon>Chordata</taxon>
        <taxon>Craniata</taxon>
        <taxon>Vertebrata</taxon>
        <taxon>Euteleostomi</taxon>
        <taxon>Actinopterygii</taxon>
        <taxon>Neopterygii</taxon>
        <taxon>Teleostei</taxon>
        <taxon>Clupei</taxon>
        <taxon>Clupeiformes</taxon>
        <taxon>Denticipitoidei</taxon>
        <taxon>Denticipitidae</taxon>
        <taxon>Denticeps</taxon>
    </lineage>
</organism>
<dbReference type="GO" id="GO:0020037">
    <property type="term" value="F:heme binding"/>
    <property type="evidence" value="ECO:0007669"/>
    <property type="project" value="InterPro"/>
</dbReference>
<protein>
    <recommendedName>
        <fullName evidence="12">Thyroid peroxidase</fullName>
    </recommendedName>
</protein>
<keyword evidence="6 9" id="KW-0408">Iron</keyword>
<evidence type="ECO:0000256" key="2">
    <source>
        <dbReference type="ARBA" id="ARBA00022617"/>
    </source>
</evidence>
<evidence type="ECO:0000256" key="7">
    <source>
        <dbReference type="ARBA" id="ARBA00023157"/>
    </source>
</evidence>
<reference evidence="10" key="3">
    <citation type="submission" date="2025-09" db="UniProtKB">
        <authorList>
            <consortium name="Ensembl"/>
        </authorList>
    </citation>
    <scope>IDENTIFICATION</scope>
</reference>
<keyword evidence="11" id="KW-1185">Reference proteome</keyword>
<evidence type="ECO:0000256" key="1">
    <source>
        <dbReference type="ARBA" id="ARBA00001970"/>
    </source>
</evidence>
<dbReference type="PRINTS" id="PR00457">
    <property type="entry name" value="ANPEROXIDASE"/>
</dbReference>
<dbReference type="GO" id="GO:0005615">
    <property type="term" value="C:extracellular space"/>
    <property type="evidence" value="ECO:0007669"/>
    <property type="project" value="TreeGrafter"/>
</dbReference>
<dbReference type="InterPro" id="IPR037120">
    <property type="entry name" value="Haem_peroxidase_sf_animal"/>
</dbReference>
<evidence type="ECO:0000313" key="11">
    <source>
        <dbReference type="Proteomes" id="UP000694580"/>
    </source>
</evidence>
<dbReference type="GO" id="GO:0006979">
    <property type="term" value="P:response to oxidative stress"/>
    <property type="evidence" value="ECO:0007669"/>
    <property type="project" value="InterPro"/>
</dbReference>
<dbReference type="Gene3D" id="1.10.640.10">
    <property type="entry name" value="Haem peroxidase domain superfamily, animal type"/>
    <property type="match status" value="1"/>
</dbReference>
<evidence type="ECO:0000256" key="5">
    <source>
        <dbReference type="ARBA" id="ARBA00023002"/>
    </source>
</evidence>
<dbReference type="Proteomes" id="UP000694580">
    <property type="component" value="Chromosome 1"/>
</dbReference>
<sequence length="663" mass="74263">MRKAHCESTQGCGNGWRPRLLSTVERGILDLHFANVINPLKEFLSVEHVELIANWSGCPSPIQPAACPRGGQSGKYRSITGLCNNRNNPLWGAANSALARWLPAEYEDGESQPKGWNKGGRNRGFQLPLVREISKKFMQSSESPILKDEAYSQMLVDWGQYIDHDISFTPQSTSRAAFWSGQDCLSICENVNPCYPIEIPPQESLLKNKSCLPFFRSSPVCFSAKPGTPRDDLQQMFQRQQMNSVTSFLDASTVYGHSMALQRNLRNLSSSQGLLAVNQRFVDAGKRAYLPFAGNNPSACLQEHRSVEGNDRVECFIAGDSRVNEVVPLTALHTLWVREHNRVAVALNRLNPHWSAETTYQETRKVVGALHQIVTMRDYIPKVIGKQAFRQYLGPYEGYNESADPSVANVFATAAFRFGHATIPAMLQRLNNTFQEHELFPSLELHQTFFSPWRIVKQGGIDVVLRGLLARPAMKVTQDHLMNQELTERLMVLTVQGTLDLAAINLQRGRDHALPGYNEWRSFCGLGVVQNVGELGEVVGDAHLAAAIMEMYGHAGNIDVWLGGLVEKALPDARTGPLFACLIGKQMKMLREGDRFWWENPGVFTHKQREELAKHSLSRVICDNTGLERVTLDAFQLGVYPQDFVPCNSVPTLSLETWREDQS</sequence>
<evidence type="ECO:0000256" key="8">
    <source>
        <dbReference type="ARBA" id="ARBA00061342"/>
    </source>
</evidence>
<dbReference type="PROSITE" id="PS50292">
    <property type="entry name" value="PEROXIDASE_3"/>
    <property type="match status" value="1"/>
</dbReference>
<evidence type="ECO:0000256" key="9">
    <source>
        <dbReference type="PIRSR" id="PIRSR619791-2"/>
    </source>
</evidence>
<evidence type="ECO:0000256" key="4">
    <source>
        <dbReference type="ARBA" id="ARBA00022729"/>
    </source>
</evidence>
<evidence type="ECO:0000313" key="10">
    <source>
        <dbReference type="Ensembl" id="ENSDCDP00010029219.1"/>
    </source>
</evidence>
<dbReference type="Pfam" id="PF03098">
    <property type="entry name" value="An_peroxidase"/>
    <property type="match status" value="1"/>
</dbReference>
<keyword evidence="7" id="KW-1015">Disulfide bond</keyword>
<dbReference type="Ensembl" id="ENSDCDT00010036023.1">
    <property type="protein sequence ID" value="ENSDCDP00010029219.1"/>
    <property type="gene ID" value="ENSDCDG00010018398.1"/>
</dbReference>
<evidence type="ECO:0008006" key="12">
    <source>
        <dbReference type="Google" id="ProtNLM"/>
    </source>
</evidence>
<dbReference type="GeneTree" id="ENSGT00940000158104"/>
<dbReference type="AlphaFoldDB" id="A0AAY4C8U2"/>
<dbReference type="GO" id="GO:0046872">
    <property type="term" value="F:metal ion binding"/>
    <property type="evidence" value="ECO:0007669"/>
    <property type="project" value="UniProtKB-KW"/>
</dbReference>
<evidence type="ECO:0000256" key="6">
    <source>
        <dbReference type="ARBA" id="ARBA00023004"/>
    </source>
</evidence>
<comment type="cofactor">
    <cofactor evidence="1">
        <name>heme b</name>
        <dbReference type="ChEBI" id="CHEBI:60344"/>
    </cofactor>
</comment>
<reference evidence="10" key="2">
    <citation type="submission" date="2025-08" db="UniProtKB">
        <authorList>
            <consortium name="Ensembl"/>
        </authorList>
    </citation>
    <scope>IDENTIFICATION</scope>
</reference>
<gene>
    <name evidence="10" type="primary">TPO</name>
</gene>
<keyword evidence="5" id="KW-0560">Oxidoreductase</keyword>
<keyword evidence="4" id="KW-0732">Signal</keyword>
<comment type="similarity">
    <text evidence="8">Belongs to the peroxidase family. XPO subfamily.</text>
</comment>
<dbReference type="PANTHER" id="PTHR11475:SF60">
    <property type="entry name" value="THYROID PEROXIDASE"/>
    <property type="match status" value="1"/>
</dbReference>
<keyword evidence="2 9" id="KW-0349">Heme</keyword>
<feature type="binding site" description="axial binding residue" evidence="9">
    <location>
        <position position="420"/>
    </location>
    <ligand>
        <name>heme b</name>
        <dbReference type="ChEBI" id="CHEBI:60344"/>
    </ligand>
    <ligandPart>
        <name>Fe</name>
        <dbReference type="ChEBI" id="CHEBI:18248"/>
    </ligandPart>
</feature>
<dbReference type="InterPro" id="IPR019791">
    <property type="entry name" value="Haem_peroxidase_animal"/>
</dbReference>
<accession>A0AAY4C8U2</accession>
<keyword evidence="3 9" id="KW-0479">Metal-binding</keyword>
<dbReference type="PANTHER" id="PTHR11475">
    <property type="entry name" value="OXIDASE/PEROXIDASE"/>
    <property type="match status" value="1"/>
</dbReference>
<dbReference type="GO" id="GO:0004601">
    <property type="term" value="F:peroxidase activity"/>
    <property type="evidence" value="ECO:0007669"/>
    <property type="project" value="InterPro"/>
</dbReference>
<name>A0AAY4C8U2_9TELE</name>
<dbReference type="FunFam" id="1.10.640.10:FF:000001">
    <property type="entry name" value="Peroxidasin homolog"/>
    <property type="match status" value="1"/>
</dbReference>
<reference evidence="10 11" key="1">
    <citation type="submission" date="2020-06" db="EMBL/GenBank/DDBJ databases">
        <authorList>
            <consortium name="Wellcome Sanger Institute Data Sharing"/>
        </authorList>
    </citation>
    <scope>NUCLEOTIDE SEQUENCE [LARGE SCALE GENOMIC DNA]</scope>
</reference>
<evidence type="ECO:0000256" key="3">
    <source>
        <dbReference type="ARBA" id="ARBA00022723"/>
    </source>
</evidence>
<proteinExistence type="inferred from homology"/>